<proteinExistence type="predicted"/>
<evidence type="ECO:0000256" key="1">
    <source>
        <dbReference type="SAM" id="MobiDB-lite"/>
    </source>
</evidence>
<name>A0A2P5W7R2_GOSBA</name>
<dbReference type="Proteomes" id="UP000239757">
    <property type="component" value="Unassembled WGS sequence"/>
</dbReference>
<accession>A0A2P5W7R2</accession>
<dbReference type="OrthoDB" id="1749856at2759"/>
<dbReference type="PANTHER" id="PTHR33432:SF27">
    <property type="entry name" value="PROTEIN EMSY-LIKE 3"/>
    <property type="match status" value="1"/>
</dbReference>
<dbReference type="GO" id="GO:0005634">
    <property type="term" value="C:nucleus"/>
    <property type="evidence" value="ECO:0007669"/>
    <property type="project" value="TreeGrafter"/>
</dbReference>
<sequence>MESIRSHKDSQWIKKEHGENGSTMMRWVRVEKVFGASHPDSIEIEKAKEVLKEHEQALVDAIARLEGASDGESDGEHPFSQGQSMDQERAWRKRQYNDEMGEGRIIEGSDGAIK</sequence>
<evidence type="ECO:0000313" key="3">
    <source>
        <dbReference type="Proteomes" id="UP000239757"/>
    </source>
</evidence>
<organism evidence="2 3">
    <name type="scientific">Gossypium barbadense</name>
    <name type="common">Sea Island cotton</name>
    <name type="synonym">Hibiscus barbadensis</name>
    <dbReference type="NCBI Taxonomy" id="3634"/>
    <lineage>
        <taxon>Eukaryota</taxon>
        <taxon>Viridiplantae</taxon>
        <taxon>Streptophyta</taxon>
        <taxon>Embryophyta</taxon>
        <taxon>Tracheophyta</taxon>
        <taxon>Spermatophyta</taxon>
        <taxon>Magnoliopsida</taxon>
        <taxon>eudicotyledons</taxon>
        <taxon>Gunneridae</taxon>
        <taxon>Pentapetalae</taxon>
        <taxon>rosids</taxon>
        <taxon>malvids</taxon>
        <taxon>Malvales</taxon>
        <taxon>Malvaceae</taxon>
        <taxon>Malvoideae</taxon>
        <taxon>Gossypium</taxon>
    </lineage>
</organism>
<evidence type="ECO:0000313" key="2">
    <source>
        <dbReference type="EMBL" id="PPR87136.1"/>
    </source>
</evidence>
<dbReference type="GO" id="GO:0050832">
    <property type="term" value="P:defense response to fungus"/>
    <property type="evidence" value="ECO:0007669"/>
    <property type="project" value="InterPro"/>
</dbReference>
<dbReference type="EMBL" id="KZ668705">
    <property type="protein sequence ID" value="PPR87136.1"/>
    <property type="molecule type" value="Genomic_DNA"/>
</dbReference>
<reference evidence="2 3" key="1">
    <citation type="submission" date="2015-01" db="EMBL/GenBank/DDBJ databases">
        <title>Genome of allotetraploid Gossypium barbadense reveals genomic plasticity and fiber elongation in cotton evolution.</title>
        <authorList>
            <person name="Chen X."/>
            <person name="Liu X."/>
            <person name="Zhao B."/>
            <person name="Zheng H."/>
            <person name="Hu Y."/>
            <person name="Lu G."/>
            <person name="Yang C."/>
            <person name="Chen J."/>
            <person name="Shan C."/>
            <person name="Zhang L."/>
            <person name="Zhou Y."/>
            <person name="Wang L."/>
            <person name="Guo W."/>
            <person name="Bai Y."/>
            <person name="Ruan J."/>
            <person name="Shangguan X."/>
            <person name="Mao Y."/>
            <person name="Jiang J."/>
            <person name="Zhu Y."/>
            <person name="Lei J."/>
            <person name="Kang H."/>
            <person name="Chen S."/>
            <person name="He X."/>
            <person name="Wang R."/>
            <person name="Wang Y."/>
            <person name="Chen J."/>
            <person name="Wang L."/>
            <person name="Yu S."/>
            <person name="Wang B."/>
            <person name="Wei J."/>
            <person name="Song S."/>
            <person name="Lu X."/>
            <person name="Gao Z."/>
            <person name="Gu W."/>
            <person name="Deng X."/>
            <person name="Ma D."/>
            <person name="Wang S."/>
            <person name="Liang W."/>
            <person name="Fang L."/>
            <person name="Cai C."/>
            <person name="Zhu X."/>
            <person name="Zhou B."/>
            <person name="Zhang Y."/>
            <person name="Chen Z."/>
            <person name="Xu S."/>
            <person name="Zhu R."/>
            <person name="Wang S."/>
            <person name="Zhang T."/>
            <person name="Zhao G."/>
        </authorList>
    </citation>
    <scope>NUCLEOTIDE SEQUENCE [LARGE SCALE GENOMIC DNA]</scope>
    <source>
        <strain evidence="3">cv. Xinhai21</strain>
        <tissue evidence="2">Leaf</tissue>
    </source>
</reference>
<feature type="region of interest" description="Disordered" evidence="1">
    <location>
        <begin position="65"/>
        <end position="114"/>
    </location>
</feature>
<dbReference type="InterPro" id="IPR033485">
    <property type="entry name" value="EMSY-LIKE_plant"/>
</dbReference>
<feature type="compositionally biased region" description="Basic and acidic residues" evidence="1">
    <location>
        <begin position="86"/>
        <end position="114"/>
    </location>
</feature>
<dbReference type="AlphaFoldDB" id="A0A2P5W7R2"/>
<gene>
    <name evidence="2" type="ORF">GOBAR_AA33547</name>
</gene>
<dbReference type="PANTHER" id="PTHR33432">
    <property type="entry name" value="PROTEIN EMSY-LIKE 4"/>
    <property type="match status" value="1"/>
</dbReference>
<protein>
    <submittedName>
        <fullName evidence="2">Uncharacterized protein</fullName>
    </submittedName>
</protein>